<dbReference type="Gene3D" id="1.10.287.70">
    <property type="match status" value="1"/>
</dbReference>
<evidence type="ECO:0000256" key="7">
    <source>
        <dbReference type="ARBA" id="ARBA00022958"/>
    </source>
</evidence>
<comment type="subcellular location">
    <subcellularLocation>
        <location evidence="1">Membrane</location>
        <topology evidence="1">Multi-pass membrane protein</topology>
    </subcellularLocation>
</comment>
<organism evidence="14 15">
    <name type="scientific">Mycoplasma phocoenae</name>
    <dbReference type="NCBI Taxonomy" id="754517"/>
    <lineage>
        <taxon>Bacteria</taxon>
        <taxon>Bacillati</taxon>
        <taxon>Mycoplasmatota</taxon>
        <taxon>Mollicutes</taxon>
        <taxon>Mycoplasmataceae</taxon>
        <taxon>Mycoplasma</taxon>
    </lineage>
</organism>
<dbReference type="Gene3D" id="1.20.120.350">
    <property type="entry name" value="Voltage-gated potassium channels. Chain C"/>
    <property type="match status" value="1"/>
</dbReference>
<reference evidence="14 15" key="1">
    <citation type="submission" date="2020-04" db="EMBL/GenBank/DDBJ databases">
        <title>Novel Mycoplasma species detected in Phocoena phocoena (harbor porpoise) from the USA.</title>
        <authorList>
            <person name="Volokhov D.V."/>
        </authorList>
    </citation>
    <scope>NUCLEOTIDE SEQUENCE [LARGE SCALE GENOMIC DNA]</scope>
    <source>
        <strain evidence="14 15">Phocoena C-264-GEN</strain>
    </source>
</reference>
<dbReference type="SUPFAM" id="SSF81324">
    <property type="entry name" value="Voltage-gated potassium channels"/>
    <property type="match status" value="1"/>
</dbReference>
<dbReference type="EMBL" id="CP051481">
    <property type="protein sequence ID" value="QJG67076.1"/>
    <property type="molecule type" value="Genomic_DNA"/>
</dbReference>
<evidence type="ECO:0000256" key="1">
    <source>
        <dbReference type="ARBA" id="ARBA00004141"/>
    </source>
</evidence>
<evidence type="ECO:0000256" key="5">
    <source>
        <dbReference type="ARBA" id="ARBA00022826"/>
    </source>
</evidence>
<dbReference type="Proteomes" id="UP000501060">
    <property type="component" value="Chromosome"/>
</dbReference>
<evidence type="ECO:0000313" key="15">
    <source>
        <dbReference type="Proteomes" id="UP000501060"/>
    </source>
</evidence>
<feature type="transmembrane region" description="Helical" evidence="12">
    <location>
        <begin position="278"/>
        <end position="304"/>
    </location>
</feature>
<evidence type="ECO:0000256" key="8">
    <source>
        <dbReference type="ARBA" id="ARBA00022989"/>
    </source>
</evidence>
<dbReference type="InterPro" id="IPR027359">
    <property type="entry name" value="Volt_channel_dom_sf"/>
</dbReference>
<keyword evidence="5" id="KW-0631">Potassium channel</keyword>
<dbReference type="GO" id="GO:0005249">
    <property type="term" value="F:voltage-gated potassium channel activity"/>
    <property type="evidence" value="ECO:0007669"/>
    <property type="project" value="InterPro"/>
</dbReference>
<accession>A0A858U8N9</accession>
<keyword evidence="3" id="KW-0633">Potassium transport</keyword>
<evidence type="ECO:0000256" key="6">
    <source>
        <dbReference type="ARBA" id="ARBA00022882"/>
    </source>
</evidence>
<feature type="transmembrane region" description="Helical" evidence="12">
    <location>
        <begin position="163"/>
        <end position="183"/>
    </location>
</feature>
<keyword evidence="2" id="KW-0813">Transport</keyword>
<dbReference type="RefSeq" id="WP_169605127.1">
    <property type="nucleotide sequence ID" value="NZ_CP051481.1"/>
</dbReference>
<evidence type="ECO:0000256" key="10">
    <source>
        <dbReference type="ARBA" id="ARBA00023136"/>
    </source>
</evidence>
<dbReference type="PANTHER" id="PTHR11537:SF254">
    <property type="entry name" value="POTASSIUM VOLTAGE-GATED CHANNEL PROTEIN SHAB"/>
    <property type="match status" value="1"/>
</dbReference>
<dbReference type="InterPro" id="IPR028325">
    <property type="entry name" value="VG_K_chnl"/>
</dbReference>
<dbReference type="GO" id="GO:0008076">
    <property type="term" value="C:voltage-gated potassium channel complex"/>
    <property type="evidence" value="ECO:0007669"/>
    <property type="project" value="InterPro"/>
</dbReference>
<feature type="domain" description="Ion transport" evidence="13">
    <location>
        <begin position="44"/>
        <end position="302"/>
    </location>
</feature>
<gene>
    <name evidence="14" type="ORF">HGG69_01960</name>
</gene>
<evidence type="ECO:0000256" key="11">
    <source>
        <dbReference type="ARBA" id="ARBA00023303"/>
    </source>
</evidence>
<feature type="transmembrane region" description="Helical" evidence="12">
    <location>
        <begin position="78"/>
        <end position="101"/>
    </location>
</feature>
<keyword evidence="9" id="KW-0406">Ion transport</keyword>
<evidence type="ECO:0000256" key="9">
    <source>
        <dbReference type="ARBA" id="ARBA00023065"/>
    </source>
</evidence>
<keyword evidence="10 12" id="KW-0472">Membrane</keyword>
<keyword evidence="11 14" id="KW-0407">Ion channel</keyword>
<dbReference type="PANTHER" id="PTHR11537">
    <property type="entry name" value="VOLTAGE-GATED POTASSIUM CHANNEL"/>
    <property type="match status" value="1"/>
</dbReference>
<feature type="transmembrane region" description="Helical" evidence="12">
    <location>
        <begin position="47"/>
        <end position="66"/>
    </location>
</feature>
<dbReference type="KEGG" id="mphe:HGG69_01960"/>
<feature type="transmembrane region" description="Helical" evidence="12">
    <location>
        <begin position="113"/>
        <end position="143"/>
    </location>
</feature>
<keyword evidence="4 12" id="KW-0812">Transmembrane</keyword>
<feature type="transmembrane region" description="Helical" evidence="12">
    <location>
        <begin position="190"/>
        <end position="209"/>
    </location>
</feature>
<dbReference type="PRINTS" id="PR00169">
    <property type="entry name" value="KCHANNEL"/>
</dbReference>
<evidence type="ECO:0000259" key="13">
    <source>
        <dbReference type="Pfam" id="PF00520"/>
    </source>
</evidence>
<evidence type="ECO:0000256" key="2">
    <source>
        <dbReference type="ARBA" id="ARBA00022448"/>
    </source>
</evidence>
<evidence type="ECO:0000256" key="12">
    <source>
        <dbReference type="SAM" id="Phobius"/>
    </source>
</evidence>
<proteinExistence type="predicted"/>
<evidence type="ECO:0000256" key="4">
    <source>
        <dbReference type="ARBA" id="ARBA00022692"/>
    </source>
</evidence>
<keyword evidence="7" id="KW-0630">Potassium</keyword>
<name>A0A858U8N9_9MOLU</name>
<evidence type="ECO:0000256" key="3">
    <source>
        <dbReference type="ARBA" id="ARBA00022538"/>
    </source>
</evidence>
<dbReference type="Pfam" id="PF00520">
    <property type="entry name" value="Ion_trans"/>
    <property type="match status" value="1"/>
</dbReference>
<dbReference type="AlphaFoldDB" id="A0A858U8N9"/>
<evidence type="ECO:0000313" key="14">
    <source>
        <dbReference type="EMBL" id="QJG67076.1"/>
    </source>
</evidence>
<sequence>MKQNFKLKKPVWNANLTMRKLMVIIWSKRVIPTEVKSHSRTIKIWRAFYAILISSVCLVSAFSLISAPEAIRPTWNKILAVMQIMTFFVFVADYCLHLITFRYRDTAVKRKSFWYNLMFIISLKGIIILLSILSSISVVGLLSNNQGIIEVSRYFKSLNIFRFFRLFFILTLFSPFAIIIDVFQKQRKILFMVFLMIALMIVLFAILILNNERTYLAEIQSEWIKNNPTIIDYLNNADYKALSNNYVMTFADSLYFTTITLTTIGYGDFSPHAPTTRAIVTVIALLGIAVIAIPSGIVASAFLADIQKHLQKGKNA</sequence>
<keyword evidence="15" id="KW-1185">Reference proteome</keyword>
<keyword evidence="8 12" id="KW-1133">Transmembrane helix</keyword>
<dbReference type="GO" id="GO:0001508">
    <property type="term" value="P:action potential"/>
    <property type="evidence" value="ECO:0007669"/>
    <property type="project" value="TreeGrafter"/>
</dbReference>
<protein>
    <submittedName>
        <fullName evidence="14">Potassium channel family protein</fullName>
    </submittedName>
</protein>
<dbReference type="InterPro" id="IPR005821">
    <property type="entry name" value="Ion_trans_dom"/>
</dbReference>
<keyword evidence="6" id="KW-0851">Voltage-gated channel</keyword>